<evidence type="ECO:0000313" key="2">
    <source>
        <dbReference type="Proteomes" id="UP000589626"/>
    </source>
</evidence>
<sequence length="216" mass="23756">MYLTRMFLNPARRGTRQLLSSPQRMHAAVLGSFPPDSEVETGGGRVLWRVDADPRAHTLLYISSPARPDLTAVVEQAGWPVSESTWQTATLDRLLDRLAVGQQWRFRLTANPVHNVAIPGQRGKRLGHVTVDQQEQWLTDRSSGWGFTTTSADVTSRRRLSFARRTDGTERTVTVSVATFDGALEVTDVDALKHSLGHGLGRAKAYGCGLLTLAPP</sequence>
<dbReference type="Pfam" id="PF08798">
    <property type="entry name" value="CRISPR_assoc"/>
    <property type="match status" value="1"/>
</dbReference>
<organism evidence="1 2">
    <name type="scientific">Nocardioides soli</name>
    <dbReference type="NCBI Taxonomy" id="1036020"/>
    <lineage>
        <taxon>Bacteria</taxon>
        <taxon>Bacillati</taxon>
        <taxon>Actinomycetota</taxon>
        <taxon>Actinomycetes</taxon>
        <taxon>Propionibacteriales</taxon>
        <taxon>Nocardioidaceae</taxon>
        <taxon>Nocardioides</taxon>
    </lineage>
</organism>
<dbReference type="SMART" id="SM01101">
    <property type="entry name" value="CRISPR_assoc"/>
    <property type="match status" value="1"/>
</dbReference>
<dbReference type="Gene3D" id="3.30.70.1200">
    <property type="entry name" value="Crispr-associated protein, domain 1"/>
    <property type="match status" value="1"/>
</dbReference>
<keyword evidence="2" id="KW-1185">Reference proteome</keyword>
<dbReference type="CDD" id="cd09727">
    <property type="entry name" value="Cas6_I-E"/>
    <property type="match status" value="1"/>
</dbReference>
<dbReference type="AlphaFoldDB" id="A0A7W4VVC3"/>
<accession>A0A7W4VVC3</accession>
<dbReference type="InterPro" id="IPR010179">
    <property type="entry name" value="CRISPR-assoc_prot_Cse3"/>
</dbReference>
<dbReference type="SUPFAM" id="SSF117987">
    <property type="entry name" value="CRISPR-associated protein"/>
    <property type="match status" value="2"/>
</dbReference>
<reference evidence="1 2" key="1">
    <citation type="submission" date="2020-08" db="EMBL/GenBank/DDBJ databases">
        <title>Sequencing the genomes of 1000 actinobacteria strains.</title>
        <authorList>
            <person name="Klenk H.-P."/>
        </authorList>
    </citation>
    <scope>NUCLEOTIDE SEQUENCE [LARGE SCALE GENOMIC DNA]</scope>
    <source>
        <strain evidence="1 2">DSM 105498</strain>
    </source>
</reference>
<gene>
    <name evidence="1" type="ORF">FHU40_001890</name>
</gene>
<comment type="caution">
    <text evidence="1">The sequence shown here is derived from an EMBL/GenBank/DDBJ whole genome shotgun (WGS) entry which is preliminary data.</text>
</comment>
<name>A0A7W4VVC3_9ACTN</name>
<dbReference type="Gene3D" id="3.30.70.1210">
    <property type="entry name" value="Crispr-associated protein, domain 2"/>
    <property type="match status" value="1"/>
</dbReference>
<protein>
    <submittedName>
        <fullName evidence="1">CRISPR system Cascade subunit CasE</fullName>
    </submittedName>
</protein>
<dbReference type="EMBL" id="JACHWR010000001">
    <property type="protein sequence ID" value="MBB3042089.1"/>
    <property type="molecule type" value="Genomic_DNA"/>
</dbReference>
<dbReference type="RefSeq" id="WP_183591915.1">
    <property type="nucleotide sequence ID" value="NZ_JACHWR010000001.1"/>
</dbReference>
<evidence type="ECO:0000313" key="1">
    <source>
        <dbReference type="EMBL" id="MBB3042089.1"/>
    </source>
</evidence>
<dbReference type="Proteomes" id="UP000589626">
    <property type="component" value="Unassembled WGS sequence"/>
</dbReference>
<dbReference type="NCBIfam" id="TIGR01907">
    <property type="entry name" value="casE_Cse3"/>
    <property type="match status" value="1"/>
</dbReference>
<proteinExistence type="predicted"/>